<dbReference type="Proteomes" id="UP000683360">
    <property type="component" value="Unassembled WGS sequence"/>
</dbReference>
<comment type="caution">
    <text evidence="1">The sequence shown here is derived from an EMBL/GenBank/DDBJ whole genome shotgun (WGS) entry which is preliminary data.</text>
</comment>
<protein>
    <submittedName>
        <fullName evidence="1">Uncharacterized protein</fullName>
    </submittedName>
</protein>
<dbReference type="OrthoDB" id="6123206at2759"/>
<organism evidence="1 2">
    <name type="scientific">Mytilus edulis</name>
    <name type="common">Blue mussel</name>
    <dbReference type="NCBI Taxonomy" id="6550"/>
    <lineage>
        <taxon>Eukaryota</taxon>
        <taxon>Metazoa</taxon>
        <taxon>Spiralia</taxon>
        <taxon>Lophotrochozoa</taxon>
        <taxon>Mollusca</taxon>
        <taxon>Bivalvia</taxon>
        <taxon>Autobranchia</taxon>
        <taxon>Pteriomorphia</taxon>
        <taxon>Mytilida</taxon>
        <taxon>Mytiloidea</taxon>
        <taxon>Mytilidae</taxon>
        <taxon>Mytilinae</taxon>
        <taxon>Mytilus</taxon>
    </lineage>
</organism>
<keyword evidence="2" id="KW-1185">Reference proteome</keyword>
<gene>
    <name evidence="1" type="ORF">MEDL_61921</name>
</gene>
<reference evidence="1" key="1">
    <citation type="submission" date="2021-03" db="EMBL/GenBank/DDBJ databases">
        <authorList>
            <person name="Bekaert M."/>
        </authorList>
    </citation>
    <scope>NUCLEOTIDE SEQUENCE</scope>
</reference>
<proteinExistence type="predicted"/>
<name>A0A8S3UX89_MYTED</name>
<sequence>MVGDSFPCMGCVVPLEILHVKLYQQLMLLLVVTPHQVSLTLGKQSVCKLLKYSSPEQADLLQLSSSDICVVRKRVSELYDLKGQYKSSHHDLNKLRVRLATSKDCSLVRLPPSESSFEQHVLRHVRASIHTNYWIKSHQLKPPNGSTYGYGWEKCYNGPTPVLFAGRMS</sequence>
<accession>A0A8S3UX89</accession>
<evidence type="ECO:0000313" key="2">
    <source>
        <dbReference type="Proteomes" id="UP000683360"/>
    </source>
</evidence>
<dbReference type="AlphaFoldDB" id="A0A8S3UX89"/>
<dbReference type="EMBL" id="CAJPWZ010003044">
    <property type="protein sequence ID" value="CAG2250192.1"/>
    <property type="molecule type" value="Genomic_DNA"/>
</dbReference>
<evidence type="ECO:0000313" key="1">
    <source>
        <dbReference type="EMBL" id="CAG2250192.1"/>
    </source>
</evidence>